<dbReference type="RefSeq" id="WP_191156487.1">
    <property type="nucleotide sequence ID" value="NZ_JACXAI010000004.1"/>
</dbReference>
<evidence type="ECO:0000313" key="2">
    <source>
        <dbReference type="Proteomes" id="UP000626844"/>
    </source>
</evidence>
<sequence length="42" mass="4903">MTTMKKKTEKTKSTLSSAQEVTYLKEFKRADRASGMQNRNNY</sequence>
<dbReference type="AlphaFoldDB" id="A0A926NKB9"/>
<dbReference type="InterPro" id="IPR025437">
    <property type="entry name" value="YfhE-like"/>
</dbReference>
<gene>
    <name evidence="1" type="ORF">IC621_05335</name>
</gene>
<dbReference type="Proteomes" id="UP000626844">
    <property type="component" value="Unassembled WGS sequence"/>
</dbReference>
<comment type="caution">
    <text evidence="1">The sequence shown here is derived from an EMBL/GenBank/DDBJ whole genome shotgun (WGS) entry which is preliminary data.</text>
</comment>
<accession>A0A926NKB9</accession>
<dbReference type="Pfam" id="PF14152">
    <property type="entry name" value="YfhE"/>
    <property type="match status" value="1"/>
</dbReference>
<organism evidence="1 2">
    <name type="scientific">Metabacillus arenae</name>
    <dbReference type="NCBI Taxonomy" id="2771434"/>
    <lineage>
        <taxon>Bacteria</taxon>
        <taxon>Bacillati</taxon>
        <taxon>Bacillota</taxon>
        <taxon>Bacilli</taxon>
        <taxon>Bacillales</taxon>
        <taxon>Bacillaceae</taxon>
        <taxon>Metabacillus</taxon>
    </lineage>
</organism>
<keyword evidence="2" id="KW-1185">Reference proteome</keyword>
<evidence type="ECO:0000313" key="1">
    <source>
        <dbReference type="EMBL" id="MBD1379647.1"/>
    </source>
</evidence>
<reference evidence="1" key="1">
    <citation type="submission" date="2020-09" db="EMBL/GenBank/DDBJ databases">
        <title>A novel bacterium of genus Bacillus, isolated from South China Sea.</title>
        <authorList>
            <person name="Huang H."/>
            <person name="Mo K."/>
            <person name="Hu Y."/>
        </authorList>
    </citation>
    <scope>NUCLEOTIDE SEQUENCE</scope>
    <source>
        <strain evidence="1">IB182487</strain>
    </source>
</reference>
<dbReference type="EMBL" id="JACXAI010000004">
    <property type="protein sequence ID" value="MBD1379647.1"/>
    <property type="molecule type" value="Genomic_DNA"/>
</dbReference>
<protein>
    <submittedName>
        <fullName evidence="1">YfhE family protein</fullName>
    </submittedName>
</protein>
<name>A0A926NKB9_9BACI</name>
<proteinExistence type="predicted"/>